<organism evidence="1 2">
    <name type="scientific">Nonomuraea spiralis</name>
    <dbReference type="NCBI Taxonomy" id="46182"/>
    <lineage>
        <taxon>Bacteria</taxon>
        <taxon>Bacillati</taxon>
        <taxon>Actinomycetota</taxon>
        <taxon>Actinomycetes</taxon>
        <taxon>Streptosporangiales</taxon>
        <taxon>Streptosporangiaceae</taxon>
        <taxon>Nonomuraea</taxon>
    </lineage>
</organism>
<keyword evidence="2" id="KW-1185">Reference proteome</keyword>
<gene>
    <name evidence="1" type="ORF">ACFFV7_39680</name>
</gene>
<protein>
    <submittedName>
        <fullName evidence="1">Uncharacterized protein</fullName>
    </submittedName>
</protein>
<comment type="caution">
    <text evidence="1">The sequence shown here is derived from an EMBL/GenBank/DDBJ whole genome shotgun (WGS) entry which is preliminary data.</text>
</comment>
<dbReference type="EMBL" id="JBHMEI010000050">
    <property type="protein sequence ID" value="MFB9207363.1"/>
    <property type="molecule type" value="Genomic_DNA"/>
</dbReference>
<sequence length="65" mass="7242">MPLIANFHLVNEELSAYFFEGSTKYGDMCTSSGDISGLFDVPEPVSCHIRRPCGFMFLSLDEGMM</sequence>
<accession>A0ABV5ITG8</accession>
<evidence type="ECO:0000313" key="1">
    <source>
        <dbReference type="EMBL" id="MFB9207363.1"/>
    </source>
</evidence>
<reference evidence="1 2" key="1">
    <citation type="submission" date="2024-09" db="EMBL/GenBank/DDBJ databases">
        <authorList>
            <person name="Sun Q."/>
            <person name="Mori K."/>
        </authorList>
    </citation>
    <scope>NUCLEOTIDE SEQUENCE [LARGE SCALE GENOMIC DNA]</scope>
    <source>
        <strain evidence="1 2">CCM 3426</strain>
    </source>
</reference>
<evidence type="ECO:0000313" key="2">
    <source>
        <dbReference type="Proteomes" id="UP001589647"/>
    </source>
</evidence>
<name>A0ABV5ITG8_9ACTN</name>
<dbReference type="Proteomes" id="UP001589647">
    <property type="component" value="Unassembled WGS sequence"/>
</dbReference>
<dbReference type="RefSeq" id="WP_189654089.1">
    <property type="nucleotide sequence ID" value="NZ_BMRC01000056.1"/>
</dbReference>
<proteinExistence type="predicted"/>